<name>A0ABR7NUW2_9FIRM</name>
<keyword evidence="1" id="KW-0175">Coiled coil</keyword>
<protein>
    <submittedName>
        <fullName evidence="3">Uncharacterized protein</fullName>
    </submittedName>
</protein>
<sequence length="748" mass="81147">MKGMDKKIKRAVSGTLAAVMAASAGIASFGAAGVPVCDEAMYVTMDPYGGISEASVVKSYELHGAREITDRGTYQSVHNMTGMEEPEVDGDTVIFRLLEEPENDRFYFEGRMEPEEISETLPWDIAVSYRLNGVERRLEELAHEKGVLKISIDAVPNTGTSEYFRNNMTMEIAAVVDMDQNLSVEAPGAQIQSIGSMKTVLFMVMPGEEQHFELEIGSNDLEFSGLLFLMAPVTISQLERLEDLRKARDTVKDSADAIGDSLDVVLDSLDGLQGGLGSTVEGLGQLDRSRQILSDAKGGIYVDADQALALLKELSDRGIPFPAYVEEARKALEDMNGELNAMNTSVQALDDQLESLGYGLKHVTMDLNDTADLLYDTRHDVGDLEDGLARLRKDLEELKEKKEAVRKRVAELKKVIARLKELQEQIQGHGDVLGISDQEREELMEQLSGFCGGFADEEWEKYEAVTASGSDAVGDALGDLAGVGTEIAGKGLSRLIGALEALVGAAEKPSRLESMIGSVTQSISTLEHIIYRVHRDGESLENVLSDTGDVADTLRHTAATGQSLVEHVDRLTGILNMYHGTASSSLKDTGLLIDSAVRGTDAMHTLLSNVEESLKKAGEPLDAGTKKTIEGLSSALSAALSGLSETGVIRDAKNTVEDLADEKWEEYTGEDMTILNADIHAEKVSFTSGENPEPQSLQIILRTEGTKETEEDSVPAMSEDFQAEGNIFQRLWSILVRIAEAVAGVFWG</sequence>
<proteinExistence type="predicted"/>
<dbReference type="RefSeq" id="WP_262427965.1">
    <property type="nucleotide sequence ID" value="NZ_JACRTJ010000025.1"/>
</dbReference>
<evidence type="ECO:0000313" key="3">
    <source>
        <dbReference type="EMBL" id="MBC8599910.1"/>
    </source>
</evidence>
<reference evidence="3 4" key="1">
    <citation type="submission" date="2020-08" db="EMBL/GenBank/DDBJ databases">
        <title>Genome public.</title>
        <authorList>
            <person name="Liu C."/>
            <person name="Sun Q."/>
        </authorList>
    </citation>
    <scope>NUCLEOTIDE SEQUENCE [LARGE SCALE GENOMIC DNA]</scope>
    <source>
        <strain evidence="3 4">BX10</strain>
    </source>
</reference>
<feature type="signal peptide" evidence="2">
    <location>
        <begin position="1"/>
        <end position="24"/>
    </location>
</feature>
<evidence type="ECO:0000256" key="1">
    <source>
        <dbReference type="SAM" id="Coils"/>
    </source>
</evidence>
<feature type="coiled-coil region" evidence="1">
    <location>
        <begin position="381"/>
        <end position="425"/>
    </location>
</feature>
<dbReference type="EMBL" id="JACRTJ010000025">
    <property type="protein sequence ID" value="MBC8599910.1"/>
    <property type="molecule type" value="Genomic_DNA"/>
</dbReference>
<accession>A0ABR7NUW2</accession>
<dbReference type="Proteomes" id="UP000647491">
    <property type="component" value="Unassembled WGS sequence"/>
</dbReference>
<keyword evidence="2" id="KW-0732">Signal</keyword>
<dbReference type="Gene3D" id="1.10.287.1490">
    <property type="match status" value="1"/>
</dbReference>
<evidence type="ECO:0000256" key="2">
    <source>
        <dbReference type="SAM" id="SignalP"/>
    </source>
</evidence>
<comment type="caution">
    <text evidence="3">The sequence shown here is derived from an EMBL/GenBank/DDBJ whole genome shotgun (WGS) entry which is preliminary data.</text>
</comment>
<gene>
    <name evidence="3" type="ORF">H8708_11850</name>
</gene>
<evidence type="ECO:0000313" key="4">
    <source>
        <dbReference type="Proteomes" id="UP000647491"/>
    </source>
</evidence>
<organism evidence="3 4">
    <name type="scientific">Enterocloster hominis</name>
    <name type="common">ex Liu et al. 2021</name>
    <dbReference type="NCBI Taxonomy" id="2763663"/>
    <lineage>
        <taxon>Bacteria</taxon>
        <taxon>Bacillati</taxon>
        <taxon>Bacillota</taxon>
        <taxon>Clostridia</taxon>
        <taxon>Lachnospirales</taxon>
        <taxon>Lachnospiraceae</taxon>
        <taxon>Enterocloster</taxon>
    </lineage>
</organism>
<feature type="chain" id="PRO_5045989769" evidence="2">
    <location>
        <begin position="25"/>
        <end position="748"/>
    </location>
</feature>
<keyword evidence="4" id="KW-1185">Reference proteome</keyword>
<feature type="coiled-coil region" evidence="1">
    <location>
        <begin position="325"/>
        <end position="352"/>
    </location>
</feature>